<feature type="region of interest" description="Disordered" evidence="1">
    <location>
        <begin position="106"/>
        <end position="130"/>
    </location>
</feature>
<name>A0ABN3V0Z0_9PSEU</name>
<proteinExistence type="predicted"/>
<organism evidence="2 3">
    <name type="scientific">Saccharopolyspora taberi</name>
    <dbReference type="NCBI Taxonomy" id="60895"/>
    <lineage>
        <taxon>Bacteria</taxon>
        <taxon>Bacillati</taxon>
        <taxon>Actinomycetota</taxon>
        <taxon>Actinomycetes</taxon>
        <taxon>Pseudonocardiales</taxon>
        <taxon>Pseudonocardiaceae</taxon>
        <taxon>Saccharopolyspora</taxon>
    </lineage>
</organism>
<feature type="compositionally biased region" description="Basic and acidic residues" evidence="1">
    <location>
        <begin position="54"/>
        <end position="69"/>
    </location>
</feature>
<accession>A0ABN3V0Z0</accession>
<feature type="region of interest" description="Disordered" evidence="1">
    <location>
        <begin position="54"/>
        <end position="82"/>
    </location>
</feature>
<evidence type="ECO:0000313" key="3">
    <source>
        <dbReference type="Proteomes" id="UP001500979"/>
    </source>
</evidence>
<gene>
    <name evidence="2" type="ORF">GCM10010470_02440</name>
</gene>
<reference evidence="2 3" key="1">
    <citation type="journal article" date="2019" name="Int. J. Syst. Evol. Microbiol.">
        <title>The Global Catalogue of Microorganisms (GCM) 10K type strain sequencing project: providing services to taxonomists for standard genome sequencing and annotation.</title>
        <authorList>
            <consortium name="The Broad Institute Genomics Platform"/>
            <consortium name="The Broad Institute Genome Sequencing Center for Infectious Disease"/>
            <person name="Wu L."/>
            <person name="Ma J."/>
        </authorList>
    </citation>
    <scope>NUCLEOTIDE SEQUENCE [LARGE SCALE GENOMIC DNA]</scope>
    <source>
        <strain evidence="2 3">JCM 9383</strain>
    </source>
</reference>
<evidence type="ECO:0000313" key="2">
    <source>
        <dbReference type="EMBL" id="GAA2774108.1"/>
    </source>
</evidence>
<dbReference type="EMBL" id="BAAAUX010000001">
    <property type="protein sequence ID" value="GAA2774108.1"/>
    <property type="molecule type" value="Genomic_DNA"/>
</dbReference>
<comment type="caution">
    <text evidence="2">The sequence shown here is derived from an EMBL/GenBank/DDBJ whole genome shotgun (WGS) entry which is preliminary data.</text>
</comment>
<protein>
    <recommendedName>
        <fullName evidence="4">P27 family phage terminase small subunit</fullName>
    </recommendedName>
</protein>
<keyword evidence="3" id="KW-1185">Reference proteome</keyword>
<feature type="compositionally biased region" description="Polar residues" evidence="1">
    <location>
        <begin position="106"/>
        <end position="115"/>
    </location>
</feature>
<evidence type="ECO:0008006" key="4">
    <source>
        <dbReference type="Google" id="ProtNLM"/>
    </source>
</evidence>
<feature type="compositionally biased region" description="Basic and acidic residues" evidence="1">
    <location>
        <begin position="119"/>
        <end position="130"/>
    </location>
</feature>
<sequence length="130" mass="14890">MDFVAMVKQTIRTPGSALNRVAAGGWGWHEENTARLYEALNYWLELAWIDRTTDPDDPEVKRERAEAKRAGIKPPPHPLIPPVALRPSEIADERFQAYLDEVGQYQTKRQEQQGGKRQVTSDEFDRIMGL</sequence>
<dbReference type="Proteomes" id="UP001500979">
    <property type="component" value="Unassembled WGS sequence"/>
</dbReference>
<evidence type="ECO:0000256" key="1">
    <source>
        <dbReference type="SAM" id="MobiDB-lite"/>
    </source>
</evidence>